<keyword evidence="8" id="KW-0472">Membrane</keyword>
<evidence type="ECO:0000256" key="5">
    <source>
        <dbReference type="ARBA" id="ARBA00022824"/>
    </source>
</evidence>
<evidence type="ECO:0000256" key="2">
    <source>
        <dbReference type="ARBA" id="ARBA00010833"/>
    </source>
</evidence>
<dbReference type="GO" id="GO:0006487">
    <property type="term" value="P:protein N-linked glycosylation"/>
    <property type="evidence" value="ECO:0007669"/>
    <property type="project" value="UniProtKB-UniRule"/>
</dbReference>
<dbReference type="SUPFAM" id="SSF48208">
    <property type="entry name" value="Six-hairpin glycosidases"/>
    <property type="match status" value="1"/>
</dbReference>
<feature type="domain" description="Glycosyl hydrolase family 63 C-terminal" evidence="14">
    <location>
        <begin position="327"/>
        <end position="833"/>
    </location>
</feature>
<dbReference type="EMBL" id="JAAAIL010001398">
    <property type="protein sequence ID" value="KAG0269747.1"/>
    <property type="molecule type" value="Genomic_DNA"/>
</dbReference>
<protein>
    <recommendedName>
        <fullName evidence="11 12">Mannosyl-oligosaccharide glucosidase</fullName>
        <ecNumber evidence="11 12">3.2.1.106</ecNumber>
    </recommendedName>
</protein>
<evidence type="ECO:0000256" key="9">
    <source>
        <dbReference type="ARBA" id="ARBA00023180"/>
    </source>
</evidence>
<reference evidence="16" key="1">
    <citation type="journal article" date="2020" name="Fungal Divers.">
        <title>Resolving the Mortierellaceae phylogeny through synthesis of multi-gene phylogenetics and phylogenomics.</title>
        <authorList>
            <person name="Vandepol N."/>
            <person name="Liber J."/>
            <person name="Desiro A."/>
            <person name="Na H."/>
            <person name="Kennedy M."/>
            <person name="Barry K."/>
            <person name="Grigoriev I.V."/>
            <person name="Miller A.N."/>
            <person name="O'Donnell K."/>
            <person name="Stajich J.E."/>
            <person name="Bonito G."/>
        </authorList>
    </citation>
    <scope>NUCLEOTIDE SEQUENCE</scope>
    <source>
        <strain evidence="16">NRRL 28262</strain>
    </source>
</reference>
<dbReference type="InterPro" id="IPR004888">
    <property type="entry name" value="Glycoside_hydrolase_63"/>
</dbReference>
<keyword evidence="3" id="KW-0812">Transmembrane</keyword>
<dbReference type="InterPro" id="IPR031631">
    <property type="entry name" value="Glyco_hydro_63N"/>
</dbReference>
<evidence type="ECO:0000256" key="4">
    <source>
        <dbReference type="ARBA" id="ARBA00022801"/>
    </source>
</evidence>
<evidence type="ECO:0000256" key="1">
    <source>
        <dbReference type="ARBA" id="ARBA00004648"/>
    </source>
</evidence>
<dbReference type="Proteomes" id="UP001194580">
    <property type="component" value="Unassembled WGS sequence"/>
</dbReference>
<dbReference type="EC" id="3.2.1.106" evidence="11 12"/>
<evidence type="ECO:0000256" key="8">
    <source>
        <dbReference type="ARBA" id="ARBA00023136"/>
    </source>
</evidence>
<evidence type="ECO:0000256" key="6">
    <source>
        <dbReference type="ARBA" id="ARBA00022968"/>
    </source>
</evidence>
<keyword evidence="10 12" id="KW-0326">Glycosidase</keyword>
<dbReference type="InterPro" id="IPR012341">
    <property type="entry name" value="6hp_glycosidase-like_sf"/>
</dbReference>
<dbReference type="InterPro" id="IPR031335">
    <property type="entry name" value="Glyco_hydro_63_C"/>
</dbReference>
<gene>
    <name evidence="16" type="primary">CWH41</name>
    <name evidence="16" type="ORF">BGZ95_001920</name>
</gene>
<keyword evidence="17" id="KW-1185">Reference proteome</keyword>
<dbReference type="GO" id="GO:0009311">
    <property type="term" value="P:oligosaccharide metabolic process"/>
    <property type="evidence" value="ECO:0007669"/>
    <property type="project" value="UniProtKB-UniRule"/>
</dbReference>
<evidence type="ECO:0000313" key="16">
    <source>
        <dbReference type="EMBL" id="KAG0269747.1"/>
    </source>
</evidence>
<keyword evidence="5 12" id="KW-0256">Endoplasmic reticulum</keyword>
<dbReference type="Pfam" id="PF16923">
    <property type="entry name" value="Glyco_hydro_63N"/>
    <property type="match status" value="1"/>
</dbReference>
<dbReference type="InterPro" id="IPR038518">
    <property type="entry name" value="Glyco_hydro_63N_sf"/>
</dbReference>
<keyword evidence="7" id="KW-1133">Transmembrane helix</keyword>
<dbReference type="Pfam" id="PF03200">
    <property type="entry name" value="Glyco_hydro_63"/>
    <property type="match status" value="1"/>
</dbReference>
<feature type="domain" description="Glycosyl hydrolase family 63 N-terminal" evidence="15">
    <location>
        <begin position="74"/>
        <end position="275"/>
    </location>
</feature>
<organism evidence="16 17">
    <name type="scientific">Linnemannia exigua</name>
    <dbReference type="NCBI Taxonomy" id="604196"/>
    <lineage>
        <taxon>Eukaryota</taxon>
        <taxon>Fungi</taxon>
        <taxon>Fungi incertae sedis</taxon>
        <taxon>Mucoromycota</taxon>
        <taxon>Mortierellomycotina</taxon>
        <taxon>Mortierellomycetes</taxon>
        <taxon>Mortierellales</taxon>
        <taxon>Mortierellaceae</taxon>
        <taxon>Linnemannia</taxon>
    </lineage>
</organism>
<sequence>MGHPQEQGPRPRASTRKTRRTGLISIAIALTTTACLLSFTSSSSSSTTVHADSSFIDNMRKDPANVAAAAQNTSLLWGIYRPNLYFGTRPRLPDTLMTGLMWFGTQDYSGPDNIRHGCEERDGFEKYGWLKHDGRTFGTQELKDTRNNVELTTEFIKVPGGAHGGSWGARISGKPIRKGEPMSVSTIYYIGVDGEGQLKINSENYDVRAPIGGNAKELGDFDISVEQIKGKEQPTHYMGASIPPGSLWRAKEFAKEILTHKAQIMMQQGATDLLPQDLYIFPDQFYGGPNPNIVLIQMNYDSEFEASKILWIFEVKFNSKSSPNPVTTTVITSALAKAEDTFDERFENTFHLKQHGYSESMVDFAKATMSNLIGGIGYFHGSSIVDESPTYEDGQNDHLEGPVARRPSPSPHVTDPATLFSAVPSRSFFPRGFYWDEGFHQTLVGQWDNDLSLEVIKSWYDRQDKDGWIQREQILGEEARSRVPEQFQIQYPEHANPPTLLYAISGYLDRLSNLTNTFSVGAFGNAAQTQFSFDCAEGEEDVQNGRLSNKELAQQYLAELYPKLRTNYEWMRRTMQGGIREYGRTSRSRVEGYRWRGRTKTHTLTSGLDDYPRAEVPSVSELHVDLLSWIGFMSRNLERIATIVGEEDDAEEYADHYKAIVGNVDDLHWSEDNKAYCDVTMDELDENTHVCHKGYITLFPVLLGIVSPESKKLDYILDLMYDPSELWTPFGLRSLSASDEYFGTGENYWKGPIWININYLTLHALKTHYVEKGPYHEKASKIYNELRDNLIENIYKEYERTGFVWEQYNDKTGHGQRSHPFTGWTAMVVLIMQMGRA</sequence>
<proteinExistence type="inferred from homology"/>
<evidence type="ECO:0000256" key="13">
    <source>
        <dbReference type="SAM" id="MobiDB-lite"/>
    </source>
</evidence>
<dbReference type="AlphaFoldDB" id="A0AAD4D678"/>
<feature type="region of interest" description="Disordered" evidence="13">
    <location>
        <begin position="387"/>
        <end position="413"/>
    </location>
</feature>
<dbReference type="PANTHER" id="PTHR10412">
    <property type="entry name" value="MANNOSYL-OLIGOSACCHARIDE GLUCOSIDASE"/>
    <property type="match status" value="1"/>
</dbReference>
<name>A0AAD4D678_9FUNG</name>
<accession>A0AAD4D678</accession>
<comment type="similarity">
    <text evidence="2 12">Belongs to the glycosyl hydrolase 63 family.</text>
</comment>
<comment type="catalytic activity">
    <reaction evidence="12">
        <text>N(4)-(alpha-D-Glc-(1-&gt;2)-alpha-D-Glc-(1-&gt;3)-alpha-D-Glc-(1-&gt;3)-alpha-D-Man-(1-&gt;2)-alpha-D-Man-(1-&gt;2)-alpha-D-Man-(1-&gt;3)-[alpha-D-Man-(1-&gt;2)-alpha-D-Man-(1-&gt;3)-[alpha-D-Man-(1-&gt;2)-alpha-D-Man-(1-&gt;6)]-alpha-D-Man-(1-&gt;6)]-beta-D-Man-(1-&gt;4)-beta-D-GlcNAc-(1-&gt;4)-beta-D-GlcNAc)-L-asparaginyl-[protein] + H2O = N(4)-(alpha-D-Glc-(1-&gt;3)-alpha-D-Glc-(1-&gt;3)-alpha-D-Man-(1-&gt;2)-alpha-D-Man-(1-&gt;2)-alpha-D-Man-(1-&gt;3)-[alpha-D-Man-(1-&gt;2)-alpha-D-Man-(1-&gt;3)-[alpha-D-Man-(1-&gt;2)-alpha-D-Man-(1-&gt;6)]-alpha-D-Man-(1-&gt;6)]-beta-D-Man-(1-&gt;4)-beta-D-GlcNAc-(1-&gt;4)-beta-D-GlcNAc)-L-asparaginyl-[protein] + beta-D-glucose</text>
        <dbReference type="Rhea" id="RHEA:55988"/>
        <dbReference type="Rhea" id="RHEA-COMP:12806"/>
        <dbReference type="Rhea" id="RHEA-COMP:14355"/>
        <dbReference type="ChEBI" id="CHEBI:15377"/>
        <dbReference type="ChEBI" id="CHEBI:15903"/>
        <dbReference type="ChEBI" id="CHEBI:59082"/>
        <dbReference type="ChEBI" id="CHEBI:132537"/>
        <dbReference type="EC" id="3.2.1.106"/>
    </reaction>
</comment>
<dbReference type="GO" id="GO:0004573">
    <property type="term" value="F:Glc3Man9GlcNAc2 oligosaccharide glucosidase activity"/>
    <property type="evidence" value="ECO:0007669"/>
    <property type="project" value="UniProtKB-UniRule"/>
</dbReference>
<evidence type="ECO:0000259" key="15">
    <source>
        <dbReference type="Pfam" id="PF16923"/>
    </source>
</evidence>
<evidence type="ECO:0000259" key="14">
    <source>
        <dbReference type="Pfam" id="PF03200"/>
    </source>
</evidence>
<comment type="caution">
    <text evidence="16">The sequence shown here is derived from an EMBL/GenBank/DDBJ whole genome shotgun (WGS) entry which is preliminary data.</text>
</comment>
<dbReference type="Gene3D" id="1.50.10.10">
    <property type="match status" value="1"/>
</dbReference>
<evidence type="ECO:0000313" key="17">
    <source>
        <dbReference type="Proteomes" id="UP001194580"/>
    </source>
</evidence>
<keyword evidence="4 12" id="KW-0378">Hydrolase</keyword>
<evidence type="ECO:0000256" key="10">
    <source>
        <dbReference type="ARBA" id="ARBA00023295"/>
    </source>
</evidence>
<dbReference type="Gene3D" id="2.70.98.110">
    <property type="entry name" value="Glycosyl hydrolase family 63, N-terminal domain"/>
    <property type="match status" value="1"/>
</dbReference>
<comment type="function">
    <text evidence="12">Cleaves the distal alpha 1,2-linked glucose residue from the Glc(3)Man(9)GlcNAc(2) oligosaccharide precursor.</text>
</comment>
<evidence type="ECO:0000256" key="11">
    <source>
        <dbReference type="ARBA" id="ARBA00038888"/>
    </source>
</evidence>
<keyword evidence="6" id="KW-0735">Signal-anchor</keyword>
<keyword evidence="9" id="KW-0325">Glycoprotein</keyword>
<dbReference type="GO" id="GO:0005789">
    <property type="term" value="C:endoplasmic reticulum membrane"/>
    <property type="evidence" value="ECO:0007669"/>
    <property type="project" value="UniProtKB-SubCell"/>
</dbReference>
<dbReference type="InterPro" id="IPR008928">
    <property type="entry name" value="6-hairpin_glycosidase_sf"/>
</dbReference>
<evidence type="ECO:0000256" key="3">
    <source>
        <dbReference type="ARBA" id="ARBA00022692"/>
    </source>
</evidence>
<dbReference type="PANTHER" id="PTHR10412:SF11">
    <property type="entry name" value="MANNOSYL-OLIGOSACCHARIDE GLUCOSIDASE"/>
    <property type="match status" value="1"/>
</dbReference>
<evidence type="ECO:0000256" key="7">
    <source>
        <dbReference type="ARBA" id="ARBA00022989"/>
    </source>
</evidence>
<comment type="subcellular location">
    <subcellularLocation>
        <location evidence="1 12">Endoplasmic reticulum membrane</location>
        <topology evidence="1 12">Single-pass type II membrane protein</topology>
    </subcellularLocation>
</comment>
<evidence type="ECO:0000256" key="12">
    <source>
        <dbReference type="RuleBase" id="RU368089"/>
    </source>
</evidence>